<feature type="transmembrane region" description="Helical" evidence="1">
    <location>
        <begin position="12"/>
        <end position="32"/>
    </location>
</feature>
<feature type="transmembrane region" description="Helical" evidence="1">
    <location>
        <begin position="233"/>
        <end position="253"/>
    </location>
</feature>
<protein>
    <submittedName>
        <fullName evidence="2">Uncharacterized protein</fullName>
    </submittedName>
</protein>
<dbReference type="EMBL" id="VCAU01000001">
    <property type="protein sequence ID" value="KAF9895147.1"/>
    <property type="molecule type" value="Genomic_DNA"/>
</dbReference>
<gene>
    <name evidence="2" type="ORF">FE257_000049</name>
</gene>
<feature type="transmembrane region" description="Helical" evidence="1">
    <location>
        <begin position="84"/>
        <end position="105"/>
    </location>
</feature>
<proteinExistence type="predicted"/>
<keyword evidence="1" id="KW-0812">Transmembrane</keyword>
<organism evidence="2 3">
    <name type="scientific">Aspergillus nanangensis</name>
    <dbReference type="NCBI Taxonomy" id="2582783"/>
    <lineage>
        <taxon>Eukaryota</taxon>
        <taxon>Fungi</taxon>
        <taxon>Dikarya</taxon>
        <taxon>Ascomycota</taxon>
        <taxon>Pezizomycotina</taxon>
        <taxon>Eurotiomycetes</taxon>
        <taxon>Eurotiomycetidae</taxon>
        <taxon>Eurotiales</taxon>
        <taxon>Aspergillaceae</taxon>
        <taxon>Aspergillus</taxon>
        <taxon>Aspergillus subgen. Circumdati</taxon>
    </lineage>
</organism>
<feature type="transmembrane region" description="Helical" evidence="1">
    <location>
        <begin position="317"/>
        <end position="339"/>
    </location>
</feature>
<accession>A0AAD4CZ11</accession>
<reference evidence="2" key="1">
    <citation type="journal article" date="2019" name="Beilstein J. Org. Chem.">
        <title>Nanangenines: drimane sesquiterpenoids as the dominant metabolite cohort of a novel Australian fungus, Aspergillus nanangensis.</title>
        <authorList>
            <person name="Lacey H.J."/>
            <person name="Gilchrist C.L.M."/>
            <person name="Crombie A."/>
            <person name="Kalaitzis J.A."/>
            <person name="Vuong D."/>
            <person name="Rutledge P.J."/>
            <person name="Turner P."/>
            <person name="Pitt J.I."/>
            <person name="Lacey E."/>
            <person name="Chooi Y.H."/>
            <person name="Piggott A.M."/>
        </authorList>
    </citation>
    <scope>NUCLEOTIDE SEQUENCE</scope>
    <source>
        <strain evidence="2">MST-FP2251</strain>
    </source>
</reference>
<dbReference type="Proteomes" id="UP001194746">
    <property type="component" value="Unassembled WGS sequence"/>
</dbReference>
<feature type="transmembrane region" description="Helical" evidence="1">
    <location>
        <begin position="284"/>
        <end position="305"/>
    </location>
</feature>
<feature type="transmembrane region" description="Helical" evidence="1">
    <location>
        <begin position="117"/>
        <end position="142"/>
    </location>
</feature>
<keyword evidence="1" id="KW-0472">Membrane</keyword>
<evidence type="ECO:0000256" key="1">
    <source>
        <dbReference type="SAM" id="Phobius"/>
    </source>
</evidence>
<evidence type="ECO:0000313" key="2">
    <source>
        <dbReference type="EMBL" id="KAF9895147.1"/>
    </source>
</evidence>
<reference evidence="2" key="2">
    <citation type="submission" date="2020-02" db="EMBL/GenBank/DDBJ databases">
        <authorList>
            <person name="Gilchrist C.L.M."/>
            <person name="Chooi Y.-H."/>
        </authorList>
    </citation>
    <scope>NUCLEOTIDE SEQUENCE</scope>
    <source>
        <strain evidence="2">MST-FP2251</strain>
    </source>
</reference>
<keyword evidence="1" id="KW-1133">Transmembrane helix</keyword>
<name>A0AAD4CZ11_ASPNN</name>
<keyword evidence="3" id="KW-1185">Reference proteome</keyword>
<feature type="transmembrane region" description="Helical" evidence="1">
    <location>
        <begin position="163"/>
        <end position="182"/>
    </location>
</feature>
<dbReference type="AlphaFoldDB" id="A0AAD4CZ11"/>
<comment type="caution">
    <text evidence="2">The sequence shown here is derived from an EMBL/GenBank/DDBJ whole genome shotgun (WGS) entry which is preliminary data.</text>
</comment>
<sequence>MSQPAKLFRYILWTLAAIGSYILITIVFRNGLRDEWYLGLETGQLHGSPDGTLLRTITGIGVIDIVSKEFILMAWPATSGNCSALSLVAIQLVATWGISHILVALDARREGTVAGVAWRLAWLGLLESRFSLAITLPVYLATTLSPHRTDARKTAPPFRSIPNLKRCFIIGLYFYVPILALTSPDILSYNTKQILMISMYDWSASVSVMLWALSSQSHTMQYDRPASERRATYLFTLGTAMSCHWGALLFPLLRDVVSLRDVFVPVFPWSVVRFPSIVEATTAFFQWDYIVSATSLLVWAVGLNVQDSHEPVSICRVAIEAFLLSVVTSPAGAAVVFIWRLDESLSRRAKVE</sequence>
<evidence type="ECO:0000313" key="3">
    <source>
        <dbReference type="Proteomes" id="UP001194746"/>
    </source>
</evidence>